<reference evidence="2" key="1">
    <citation type="journal article" date="2016" name="Nat. Biotechnol.">
        <title>Sequencing wild and cultivated cassava and related species reveals extensive interspecific hybridization and genetic diversity.</title>
        <authorList>
            <person name="Bredeson J.V."/>
            <person name="Lyons J.B."/>
            <person name="Prochnik S.E."/>
            <person name="Wu G.A."/>
            <person name="Ha C.M."/>
            <person name="Edsinger-Gonzales E."/>
            <person name="Grimwood J."/>
            <person name="Schmutz J."/>
            <person name="Rabbi I.Y."/>
            <person name="Egesi C."/>
            <person name="Nauluvula P."/>
            <person name="Lebot V."/>
            <person name="Ndunguru J."/>
            <person name="Mkamilo G."/>
            <person name="Bart R.S."/>
            <person name="Setter T.L."/>
            <person name="Gleadow R.M."/>
            <person name="Kulakow P."/>
            <person name="Ferguson M.E."/>
            <person name="Rounsley S."/>
            <person name="Rokhsar D.S."/>
        </authorList>
    </citation>
    <scope>NUCLEOTIDE SEQUENCE [LARGE SCALE GENOMIC DNA]</scope>
    <source>
        <strain evidence="2">cv. AM560-2</strain>
    </source>
</reference>
<accession>A0ACB7GBN1</accession>
<keyword evidence="2" id="KW-1185">Reference proteome</keyword>
<sequence>MIILKLWLWVMEMAKSSIMSLVIANLSITNANNWGLWGQCSSDLSLVKMVQWCLYNWKTSSTICQFVRISQNLDAKNPPLTALPSSIIGCEDCMKYQLACMCSSMKTL</sequence>
<evidence type="ECO:0000313" key="1">
    <source>
        <dbReference type="EMBL" id="KAG8637118.1"/>
    </source>
</evidence>
<gene>
    <name evidence="1" type="ORF">MANES_15G084650v8</name>
</gene>
<proteinExistence type="predicted"/>
<dbReference type="EMBL" id="CM004401">
    <property type="protein sequence ID" value="KAG8637118.1"/>
    <property type="molecule type" value="Genomic_DNA"/>
</dbReference>
<name>A0ACB7GBN1_MANES</name>
<dbReference type="Proteomes" id="UP000091857">
    <property type="component" value="Chromosome 15"/>
</dbReference>
<organism evidence="1 2">
    <name type="scientific">Manihot esculenta</name>
    <name type="common">Cassava</name>
    <name type="synonym">Jatropha manihot</name>
    <dbReference type="NCBI Taxonomy" id="3983"/>
    <lineage>
        <taxon>Eukaryota</taxon>
        <taxon>Viridiplantae</taxon>
        <taxon>Streptophyta</taxon>
        <taxon>Embryophyta</taxon>
        <taxon>Tracheophyta</taxon>
        <taxon>Spermatophyta</taxon>
        <taxon>Magnoliopsida</taxon>
        <taxon>eudicotyledons</taxon>
        <taxon>Gunneridae</taxon>
        <taxon>Pentapetalae</taxon>
        <taxon>rosids</taxon>
        <taxon>fabids</taxon>
        <taxon>Malpighiales</taxon>
        <taxon>Euphorbiaceae</taxon>
        <taxon>Crotonoideae</taxon>
        <taxon>Manihoteae</taxon>
        <taxon>Manihot</taxon>
    </lineage>
</organism>
<evidence type="ECO:0000313" key="2">
    <source>
        <dbReference type="Proteomes" id="UP000091857"/>
    </source>
</evidence>
<protein>
    <submittedName>
        <fullName evidence="1">Uncharacterized protein</fullName>
    </submittedName>
</protein>
<comment type="caution">
    <text evidence="1">The sequence shown here is derived from an EMBL/GenBank/DDBJ whole genome shotgun (WGS) entry which is preliminary data.</text>
</comment>